<dbReference type="Pfam" id="PF06441">
    <property type="entry name" value="EHN"/>
    <property type="match status" value="1"/>
</dbReference>
<evidence type="ECO:0000259" key="4">
    <source>
        <dbReference type="Pfam" id="PF06441"/>
    </source>
</evidence>
<feature type="chain" id="PRO_5034587912" evidence="3">
    <location>
        <begin position="40"/>
        <end position="306"/>
    </location>
</feature>
<gene>
    <name evidence="5" type="ORF">FALBO_5622</name>
</gene>
<dbReference type="SUPFAM" id="SSF53474">
    <property type="entry name" value="alpha/beta-Hydrolases"/>
    <property type="match status" value="1"/>
</dbReference>
<comment type="similarity">
    <text evidence="1">Belongs to the peptidase S33 family.</text>
</comment>
<evidence type="ECO:0000313" key="6">
    <source>
        <dbReference type="Proteomes" id="UP000554235"/>
    </source>
</evidence>
<dbReference type="InterPro" id="IPR029058">
    <property type="entry name" value="AB_hydrolase_fold"/>
</dbReference>
<reference evidence="5 6" key="1">
    <citation type="submission" date="2020-01" db="EMBL/GenBank/DDBJ databases">
        <title>Identification and distribution of gene clusters putatively required for synthesis of sphingolipid metabolism inhibitors in phylogenetically diverse species of the filamentous fungus Fusarium.</title>
        <authorList>
            <person name="Kim H.-S."/>
            <person name="Busman M."/>
            <person name="Brown D.W."/>
            <person name="Divon H."/>
            <person name="Uhlig S."/>
            <person name="Proctor R.H."/>
        </authorList>
    </citation>
    <scope>NUCLEOTIDE SEQUENCE [LARGE SCALE GENOMIC DNA]</scope>
    <source>
        <strain evidence="5 6">NRRL 20459</strain>
    </source>
</reference>
<dbReference type="AlphaFoldDB" id="A0A8H4LD78"/>
<feature type="domain" description="Epoxide hydrolase N-terminal" evidence="4">
    <location>
        <begin position="64"/>
        <end position="177"/>
    </location>
</feature>
<keyword evidence="3" id="KW-0732">Signal</keyword>
<dbReference type="EMBL" id="JAADYS010000739">
    <property type="protein sequence ID" value="KAF4467485.1"/>
    <property type="molecule type" value="Genomic_DNA"/>
</dbReference>
<comment type="caution">
    <text evidence="5">The sequence shown here is derived from an EMBL/GenBank/DDBJ whole genome shotgun (WGS) entry which is preliminary data.</text>
</comment>
<dbReference type="Gene3D" id="3.40.50.1820">
    <property type="entry name" value="alpha/beta hydrolase"/>
    <property type="match status" value="1"/>
</dbReference>
<evidence type="ECO:0000256" key="2">
    <source>
        <dbReference type="ARBA" id="ARBA00022801"/>
    </source>
</evidence>
<dbReference type="OrthoDB" id="7130006at2759"/>
<protein>
    <submittedName>
        <fullName evidence="5">Epoxide hydrolase</fullName>
    </submittedName>
</protein>
<dbReference type="InterPro" id="IPR010497">
    <property type="entry name" value="Epoxide_hydro_N"/>
</dbReference>
<evidence type="ECO:0000256" key="3">
    <source>
        <dbReference type="SAM" id="SignalP"/>
    </source>
</evidence>
<keyword evidence="6" id="KW-1185">Reference proteome</keyword>
<sequence>MAISSWSILLLPNFCKSPKMLFHLLVGLSLSLLSLPVSGTPGTGLNESEIQWSKLPYEPDLPVEPLAINYGESEIQNLKSLIQASQIGPPNFENTREDGTYGLSLTWMLNARDRWLNNFSWPDTQRRLNRHPHFRATVSDPETQFKYSIHFMALFSERTDAIPLIMFHGWPGSFLEFVELFDLVKSRFTPAANPYHLIVPSLPGFPLSQPLPFESDFGPLDAARIMTRLIHGLGFGDGYVVQGGDLGATIAMAVAGSDEGCKACHVNFLPITMAPEGAETNLTAQEAADLEKGRAYMQNHFGYAAE</sequence>
<evidence type="ECO:0000313" key="5">
    <source>
        <dbReference type="EMBL" id="KAF4467485.1"/>
    </source>
</evidence>
<keyword evidence="2 5" id="KW-0378">Hydrolase</keyword>
<name>A0A8H4LD78_9HYPO</name>
<dbReference type="Proteomes" id="UP000554235">
    <property type="component" value="Unassembled WGS sequence"/>
</dbReference>
<proteinExistence type="inferred from homology"/>
<evidence type="ECO:0000256" key="1">
    <source>
        <dbReference type="ARBA" id="ARBA00010088"/>
    </source>
</evidence>
<accession>A0A8H4LD78</accession>
<dbReference type="PANTHER" id="PTHR21661:SF39">
    <property type="entry name" value="HYDROLASE, PUTATIVE (AFU_ORTHOLOGUE AFUA_3G08960)-RELATED"/>
    <property type="match status" value="1"/>
</dbReference>
<organism evidence="5 6">
    <name type="scientific">Fusarium albosuccineum</name>
    <dbReference type="NCBI Taxonomy" id="1237068"/>
    <lineage>
        <taxon>Eukaryota</taxon>
        <taxon>Fungi</taxon>
        <taxon>Dikarya</taxon>
        <taxon>Ascomycota</taxon>
        <taxon>Pezizomycotina</taxon>
        <taxon>Sordariomycetes</taxon>
        <taxon>Hypocreomycetidae</taxon>
        <taxon>Hypocreales</taxon>
        <taxon>Nectriaceae</taxon>
        <taxon>Fusarium</taxon>
        <taxon>Fusarium decemcellulare species complex</taxon>
    </lineage>
</organism>
<feature type="signal peptide" evidence="3">
    <location>
        <begin position="1"/>
        <end position="39"/>
    </location>
</feature>
<dbReference type="GO" id="GO:0097176">
    <property type="term" value="P:epoxide metabolic process"/>
    <property type="evidence" value="ECO:0007669"/>
    <property type="project" value="TreeGrafter"/>
</dbReference>
<dbReference type="PANTHER" id="PTHR21661">
    <property type="entry name" value="EPOXIDE HYDROLASE 1-RELATED"/>
    <property type="match status" value="1"/>
</dbReference>
<dbReference type="GO" id="GO:0004301">
    <property type="term" value="F:epoxide hydrolase activity"/>
    <property type="evidence" value="ECO:0007669"/>
    <property type="project" value="TreeGrafter"/>
</dbReference>